<feature type="transmembrane region" description="Helical" evidence="1">
    <location>
        <begin position="64"/>
        <end position="83"/>
    </location>
</feature>
<keyword evidence="1" id="KW-0812">Transmembrane</keyword>
<protein>
    <submittedName>
        <fullName evidence="3">von Willebrand factor type A domain-containing protein</fullName>
    </submittedName>
</protein>
<dbReference type="AlphaFoldDB" id="A0A3N2C420"/>
<comment type="caution">
    <text evidence="3">The sequence shown here is derived from an EMBL/GenBank/DDBJ whole genome shotgun (WGS) entry which is preliminary data.</text>
</comment>
<dbReference type="EMBL" id="RKHL01000001">
    <property type="protein sequence ID" value="ROR82268.1"/>
    <property type="molecule type" value="Genomic_DNA"/>
</dbReference>
<reference evidence="3 4" key="1">
    <citation type="submission" date="2018-11" db="EMBL/GenBank/DDBJ databases">
        <title>Sequencing the genomes of 1000 actinobacteria strains.</title>
        <authorList>
            <person name="Klenk H.-P."/>
        </authorList>
    </citation>
    <scope>NUCLEOTIDE SEQUENCE [LARGE SCALE GENOMIC DNA]</scope>
    <source>
        <strain evidence="3 4">DSM 14012</strain>
    </source>
</reference>
<dbReference type="Gene3D" id="3.40.50.410">
    <property type="entry name" value="von Willebrand factor, type A domain"/>
    <property type="match status" value="1"/>
</dbReference>
<accession>A0A3N2C420</accession>
<keyword evidence="4" id="KW-1185">Reference proteome</keyword>
<dbReference type="SMART" id="SM00327">
    <property type="entry name" value="VWA"/>
    <property type="match status" value="1"/>
</dbReference>
<feature type="transmembrane region" description="Helical" evidence="1">
    <location>
        <begin position="6"/>
        <end position="27"/>
    </location>
</feature>
<sequence length="332" mass="36172">MELIYWWMPLVWLLAVAAVVAAVVLVARTGRRRKANAEPLWVAHSERLTALPGYRRALSRYRRLIIATIAALGVLLLAGTALGSRVVSTTVFQPELRNRDIVLCLDVSGSMTEYDAALVGVFEKLVQRFDGERIALVLFNASATTYFPLTSDYDYVAAQLDHLVEDLTSPESDYEYWNGTDLGNGSSLIGDGLGSCVMRFDQVGEERSRSIVLATDNYVAGEPILTLEEAGAYAKAQDVTVYGINPGDVSSKDYLDDLAAEMDEVVTSTGGDYYALSDPGAVGGIVQQITAEQTKTLKGAKQLVQVDEPFVFVLAAFGGLTALMLLAWRLRR</sequence>
<evidence type="ECO:0000313" key="4">
    <source>
        <dbReference type="Proteomes" id="UP000266915"/>
    </source>
</evidence>
<evidence type="ECO:0000256" key="1">
    <source>
        <dbReference type="SAM" id="Phobius"/>
    </source>
</evidence>
<organism evidence="3 4">
    <name type="scientific">Plantibacter flavus</name>
    <dbReference type="NCBI Taxonomy" id="150123"/>
    <lineage>
        <taxon>Bacteria</taxon>
        <taxon>Bacillati</taxon>
        <taxon>Actinomycetota</taxon>
        <taxon>Actinomycetes</taxon>
        <taxon>Micrococcales</taxon>
        <taxon>Microbacteriaceae</taxon>
        <taxon>Plantibacter</taxon>
    </lineage>
</organism>
<keyword evidence="1" id="KW-0472">Membrane</keyword>
<dbReference type="PROSITE" id="PS50234">
    <property type="entry name" value="VWFA"/>
    <property type="match status" value="1"/>
</dbReference>
<dbReference type="InterPro" id="IPR036465">
    <property type="entry name" value="vWFA_dom_sf"/>
</dbReference>
<keyword evidence="1" id="KW-1133">Transmembrane helix</keyword>
<feature type="domain" description="VWFA" evidence="2">
    <location>
        <begin position="100"/>
        <end position="289"/>
    </location>
</feature>
<gene>
    <name evidence="3" type="ORF">EDD42_2356</name>
</gene>
<dbReference type="SUPFAM" id="SSF53300">
    <property type="entry name" value="vWA-like"/>
    <property type="match status" value="1"/>
</dbReference>
<evidence type="ECO:0000259" key="2">
    <source>
        <dbReference type="PROSITE" id="PS50234"/>
    </source>
</evidence>
<feature type="transmembrane region" description="Helical" evidence="1">
    <location>
        <begin position="310"/>
        <end position="328"/>
    </location>
</feature>
<dbReference type="Proteomes" id="UP000266915">
    <property type="component" value="Unassembled WGS sequence"/>
</dbReference>
<dbReference type="Pfam" id="PF00092">
    <property type="entry name" value="VWA"/>
    <property type="match status" value="1"/>
</dbReference>
<proteinExistence type="predicted"/>
<evidence type="ECO:0000313" key="3">
    <source>
        <dbReference type="EMBL" id="ROR82268.1"/>
    </source>
</evidence>
<name>A0A3N2C420_9MICO</name>
<dbReference type="RefSeq" id="WP_085513178.1">
    <property type="nucleotide sequence ID" value="NZ_FXAP01000005.1"/>
</dbReference>
<dbReference type="InterPro" id="IPR002035">
    <property type="entry name" value="VWF_A"/>
</dbReference>